<dbReference type="PROSITE" id="PS51318">
    <property type="entry name" value="TAT"/>
    <property type="match status" value="1"/>
</dbReference>
<name>A0A1H1FJT1_NATTX</name>
<organism evidence="2 3">
    <name type="scientific">Natronobacterium texcoconense</name>
    <dbReference type="NCBI Taxonomy" id="1095778"/>
    <lineage>
        <taxon>Archaea</taxon>
        <taxon>Methanobacteriati</taxon>
        <taxon>Methanobacteriota</taxon>
        <taxon>Stenosarchaea group</taxon>
        <taxon>Halobacteria</taxon>
        <taxon>Halobacteriales</taxon>
        <taxon>Natrialbaceae</taxon>
        <taxon>Natronobacterium</taxon>
    </lineage>
</organism>
<feature type="domain" description="DUF4097" evidence="1">
    <location>
        <begin position="47"/>
        <end position="291"/>
    </location>
</feature>
<dbReference type="RefSeq" id="WP_090381017.1">
    <property type="nucleotide sequence ID" value="NZ_FNLC01000002.1"/>
</dbReference>
<dbReference type="STRING" id="1095778.SAMN04489842_1996"/>
<gene>
    <name evidence="2" type="ORF">SAMN04489842_1996</name>
</gene>
<dbReference type="Pfam" id="PF13349">
    <property type="entry name" value="DUF4097"/>
    <property type="match status" value="1"/>
</dbReference>
<evidence type="ECO:0000313" key="2">
    <source>
        <dbReference type="EMBL" id="SDR01175.1"/>
    </source>
</evidence>
<sequence>MNSKTTRRKLLGGAAATASAALAGCSGMTPFVGQQLAHTETVSSDDVERLSVDTTSGEITVTGGDHDEIGVDVEKQSSSIRTDLEDLTLQTEQTDGTLELRSEWDGSLGWFESQPSMNLEIDLPREIELEEIRTSVGRVTVADVTGDLEVDTSTGRVTARDIDGDLEVDTTTGRVDITDVDGAVGADTTTGRVEIRDVELLEDVSTTTGRIETDVPAIDGDTEITASTGRIEAAISPDVDAELSVRTNTGRLEIDDLELTDATRGDDLVTGTLGDGGPELRFETSTGRITLTTLE</sequence>
<dbReference type="InterPro" id="IPR006311">
    <property type="entry name" value="TAT_signal"/>
</dbReference>
<reference evidence="3" key="1">
    <citation type="submission" date="2016-10" db="EMBL/GenBank/DDBJ databases">
        <authorList>
            <person name="Varghese N."/>
            <person name="Submissions S."/>
        </authorList>
    </citation>
    <scope>NUCLEOTIDE SEQUENCE [LARGE SCALE GENOMIC DNA]</scope>
    <source>
        <strain evidence="3">DSM 24767</strain>
    </source>
</reference>
<proteinExistence type="predicted"/>
<protein>
    <submittedName>
        <fullName evidence="2">Putative adhesin</fullName>
    </submittedName>
</protein>
<dbReference type="OrthoDB" id="214853at2157"/>
<dbReference type="Proteomes" id="UP000198848">
    <property type="component" value="Unassembled WGS sequence"/>
</dbReference>
<dbReference type="AlphaFoldDB" id="A0A1H1FJT1"/>
<evidence type="ECO:0000313" key="3">
    <source>
        <dbReference type="Proteomes" id="UP000198848"/>
    </source>
</evidence>
<accession>A0A1H1FJT1</accession>
<dbReference type="EMBL" id="FNLC01000002">
    <property type="protein sequence ID" value="SDR01175.1"/>
    <property type="molecule type" value="Genomic_DNA"/>
</dbReference>
<keyword evidence="3" id="KW-1185">Reference proteome</keyword>
<evidence type="ECO:0000259" key="1">
    <source>
        <dbReference type="Pfam" id="PF13349"/>
    </source>
</evidence>
<dbReference type="InterPro" id="IPR025164">
    <property type="entry name" value="Toastrack_DUF4097"/>
</dbReference>
<dbReference type="PROSITE" id="PS51257">
    <property type="entry name" value="PROKAR_LIPOPROTEIN"/>
    <property type="match status" value="1"/>
</dbReference>